<reference evidence="1" key="1">
    <citation type="submission" date="2021-05" db="EMBL/GenBank/DDBJ databases">
        <title>Energy efficiency and biological interactions define the core microbiome of deep oligotrophic groundwater.</title>
        <authorList>
            <person name="Mehrshad M."/>
            <person name="Lopez-Fernandez M."/>
            <person name="Bell E."/>
            <person name="Bernier-Latmani R."/>
            <person name="Bertilsson S."/>
            <person name="Dopson M."/>
        </authorList>
    </citation>
    <scope>NUCLEOTIDE SEQUENCE</scope>
    <source>
        <strain evidence="1">Modern_marine.mb.64</strain>
    </source>
</reference>
<comment type="caution">
    <text evidence="1">The sequence shown here is derived from an EMBL/GenBank/DDBJ whole genome shotgun (WGS) entry which is preliminary data.</text>
</comment>
<evidence type="ECO:0000313" key="1">
    <source>
        <dbReference type="EMBL" id="MBU2689372.1"/>
    </source>
</evidence>
<dbReference type="Proteomes" id="UP000777784">
    <property type="component" value="Unassembled WGS sequence"/>
</dbReference>
<evidence type="ECO:0000313" key="2">
    <source>
        <dbReference type="Proteomes" id="UP000777784"/>
    </source>
</evidence>
<proteinExistence type="predicted"/>
<accession>A0A948RTW3</accession>
<sequence>MIGRIFKLLLILLAGLAAGAVVTYFVMSGGIPQKSPPTASHSASLDSLEILLDPVRASLVACQIPLYPGPPPDLDPATLQRVTGAVHGSVEFPIWWGPVPADSSLIRLNGLVTGAVEKAGGRVLLGWEETPEASGLQSQSQGGDGSELYISYCTRIPGQDPRSSLWLGIGSDESACFLLCLQKMKAR</sequence>
<gene>
    <name evidence="1" type="ORF">KJ970_00465</name>
</gene>
<dbReference type="AlphaFoldDB" id="A0A948RTW3"/>
<name>A0A948RTW3_UNCEI</name>
<dbReference type="EMBL" id="JAHJDP010000004">
    <property type="protein sequence ID" value="MBU2689372.1"/>
    <property type="molecule type" value="Genomic_DNA"/>
</dbReference>
<protein>
    <submittedName>
        <fullName evidence="1">Uncharacterized protein</fullName>
    </submittedName>
</protein>
<organism evidence="1 2">
    <name type="scientific">Eiseniibacteriota bacterium</name>
    <dbReference type="NCBI Taxonomy" id="2212470"/>
    <lineage>
        <taxon>Bacteria</taxon>
        <taxon>Candidatus Eiseniibacteriota</taxon>
    </lineage>
</organism>